<gene>
    <name evidence="2" type="ORF">SAMN02983004_00930</name>
</gene>
<dbReference type="EMBL" id="FMTE01000006">
    <property type="protein sequence ID" value="SCW39756.1"/>
    <property type="molecule type" value="Genomic_DNA"/>
</dbReference>
<protein>
    <recommendedName>
        <fullName evidence="4">Borrelia family protein PFam57/62</fullName>
    </recommendedName>
</protein>
<dbReference type="Pfam" id="PF02414">
    <property type="entry name" value="Borrelia_orfA"/>
    <property type="match status" value="1"/>
</dbReference>
<keyword evidence="3" id="KW-1185">Reference proteome</keyword>
<proteinExistence type="predicted"/>
<evidence type="ECO:0000256" key="1">
    <source>
        <dbReference type="SAM" id="Coils"/>
    </source>
</evidence>
<evidence type="ECO:0000313" key="2">
    <source>
        <dbReference type="EMBL" id="SCW39756.1"/>
    </source>
</evidence>
<reference evidence="3" key="1">
    <citation type="submission" date="2016-10" db="EMBL/GenBank/DDBJ databases">
        <authorList>
            <person name="Varghese N."/>
            <person name="Submissions S."/>
        </authorList>
    </citation>
    <scope>NUCLEOTIDE SEQUENCE [LARGE SCALE GENOMIC DNA]</scope>
    <source>
        <strain evidence="3">ATCC 51557</strain>
    </source>
</reference>
<evidence type="ECO:0000313" key="3">
    <source>
        <dbReference type="Proteomes" id="UP000199262"/>
    </source>
</evidence>
<dbReference type="InterPro" id="IPR003459">
    <property type="entry name" value="Borrelia_plasmid_OrfA"/>
</dbReference>
<keyword evidence="1" id="KW-0175">Coiled coil</keyword>
<dbReference type="Proteomes" id="UP000199262">
    <property type="component" value="Unassembled WGS sequence"/>
</dbReference>
<evidence type="ECO:0008006" key="4">
    <source>
        <dbReference type="Google" id="ProtNLM"/>
    </source>
</evidence>
<dbReference type="AlphaFoldDB" id="A0A1G4Q5A0"/>
<name>A0A1G4Q5A0_BORJA</name>
<dbReference type="RefSeq" id="WP_091973514.1">
    <property type="nucleotide sequence ID" value="NZ_FMTE01000006.1"/>
</dbReference>
<feature type="coiled-coil region" evidence="1">
    <location>
        <begin position="139"/>
        <end position="166"/>
    </location>
</feature>
<organism evidence="2 3">
    <name type="scientific">Borreliella japonica</name>
    <name type="common">Borrelia japonica</name>
    <dbReference type="NCBI Taxonomy" id="34095"/>
    <lineage>
        <taxon>Bacteria</taxon>
        <taxon>Pseudomonadati</taxon>
        <taxon>Spirochaetota</taxon>
        <taxon>Spirochaetia</taxon>
        <taxon>Spirochaetales</taxon>
        <taxon>Borreliaceae</taxon>
        <taxon>Borreliella</taxon>
    </lineage>
</organism>
<accession>A0A1G4Q5A0</accession>
<sequence length="369" mass="44350">MSISTNKKSPNCYNKHQHKLIVLTSTLEYVNTKHKKYTQQNILYYFNKNLKKNGQTTVKLKTLQKYLYKLEKEIKVTSNYHKHLGVNCGTEIYYKLIYPKKECYYKINKFFKEKKHSRFKKRVDNHYLDKFPLRGSVNLEECISNKNNIKEEKEKIEKQIENFQVKKYSNKCNLLCKEILPIVLNLDNSKNEKIKILKTVKRIEIKLIKGKNIHFNKSSFKEKQNKLKEILINAQKELEKKGYNTKQLEVNIQKIYEIYKNKPHFIIVSQKYNDLSNIKRKLEKIIEIKKESLQKDSENIKTNIFNMLIEQLKNVAEIEVLKQIIKAYLNNKKKLEYNKVFDTYQYELLEIIKNEKNSLTIKEFNRKVV</sequence>